<protein>
    <submittedName>
        <fullName evidence="2">Uncharacterized protein</fullName>
    </submittedName>
</protein>
<dbReference type="OrthoDB" id="5144514at2759"/>
<evidence type="ECO:0000256" key="1">
    <source>
        <dbReference type="SAM" id="SignalP"/>
    </source>
</evidence>
<gene>
    <name evidence="2" type="ORF">K469DRAFT_704331</name>
</gene>
<dbReference type="InterPro" id="IPR037176">
    <property type="entry name" value="Osmotin/thaumatin-like_sf"/>
</dbReference>
<dbReference type="PANTHER" id="PTHR36195">
    <property type="entry name" value="DOMAIN PROTEIN, PUTATIVE (AFU_ORTHOLOGUE AFUA_5G01990)-RELATED-RELATED"/>
    <property type="match status" value="1"/>
</dbReference>
<organism evidence="2 3">
    <name type="scientific">Zopfia rhizophila CBS 207.26</name>
    <dbReference type="NCBI Taxonomy" id="1314779"/>
    <lineage>
        <taxon>Eukaryota</taxon>
        <taxon>Fungi</taxon>
        <taxon>Dikarya</taxon>
        <taxon>Ascomycota</taxon>
        <taxon>Pezizomycotina</taxon>
        <taxon>Dothideomycetes</taxon>
        <taxon>Dothideomycetes incertae sedis</taxon>
        <taxon>Zopfiaceae</taxon>
        <taxon>Zopfia</taxon>
    </lineage>
</organism>
<dbReference type="Proteomes" id="UP000800200">
    <property type="component" value="Unassembled WGS sequence"/>
</dbReference>
<name>A0A6A6E7X3_9PEZI</name>
<dbReference type="PANTHER" id="PTHR36195:SF6">
    <property type="entry name" value="SECRETED THAUMATIN-LIKE PROTEIN CALA"/>
    <property type="match status" value="1"/>
</dbReference>
<feature type="chain" id="PRO_5025649655" evidence="1">
    <location>
        <begin position="22"/>
        <end position="230"/>
    </location>
</feature>
<dbReference type="EMBL" id="ML994625">
    <property type="protein sequence ID" value="KAF2188057.1"/>
    <property type="molecule type" value="Genomic_DNA"/>
</dbReference>
<keyword evidence="3" id="KW-1185">Reference proteome</keyword>
<evidence type="ECO:0000313" key="3">
    <source>
        <dbReference type="Proteomes" id="UP000800200"/>
    </source>
</evidence>
<feature type="signal peptide" evidence="1">
    <location>
        <begin position="1"/>
        <end position="21"/>
    </location>
</feature>
<keyword evidence="1" id="KW-0732">Signal</keyword>
<dbReference type="AlphaFoldDB" id="A0A6A6E7X3"/>
<dbReference type="SUPFAM" id="SSF49870">
    <property type="entry name" value="Osmotin, thaumatin-like protein"/>
    <property type="match status" value="1"/>
</dbReference>
<dbReference type="InterPro" id="IPR006771">
    <property type="entry name" value="CetA-like"/>
</dbReference>
<evidence type="ECO:0000313" key="2">
    <source>
        <dbReference type="EMBL" id="KAF2188057.1"/>
    </source>
</evidence>
<dbReference type="Pfam" id="PF04681">
    <property type="entry name" value="Bys1"/>
    <property type="match status" value="1"/>
</dbReference>
<accession>A0A6A6E7X3</accession>
<sequence>MFSCILFLAVTLPTIFSSVTGATVISDFASQNASDHATSILSERAALGNAIVSNRCNYDVWLWSVDEKNSPKQSTKIPARSKHTEKFRTPCPGCGVSMKISKTNGLEAGKITQLEYAIRSDQIYYDISFVDCAKGKSAANCPGHDKGIRIDSPESTCRPLNCAGGTYCVKDAYFVDQPKIKLGVPEPVLGCGKGKVGMDVYFKLCSDAAPLRRDILSVAGRIAVEKASDA</sequence>
<proteinExistence type="predicted"/>
<reference evidence="2" key="1">
    <citation type="journal article" date="2020" name="Stud. Mycol.">
        <title>101 Dothideomycetes genomes: a test case for predicting lifestyles and emergence of pathogens.</title>
        <authorList>
            <person name="Haridas S."/>
            <person name="Albert R."/>
            <person name="Binder M."/>
            <person name="Bloem J."/>
            <person name="Labutti K."/>
            <person name="Salamov A."/>
            <person name="Andreopoulos B."/>
            <person name="Baker S."/>
            <person name="Barry K."/>
            <person name="Bills G."/>
            <person name="Bluhm B."/>
            <person name="Cannon C."/>
            <person name="Castanera R."/>
            <person name="Culley D."/>
            <person name="Daum C."/>
            <person name="Ezra D."/>
            <person name="Gonzalez J."/>
            <person name="Henrissat B."/>
            <person name="Kuo A."/>
            <person name="Liang C."/>
            <person name="Lipzen A."/>
            <person name="Lutzoni F."/>
            <person name="Magnuson J."/>
            <person name="Mondo S."/>
            <person name="Nolan M."/>
            <person name="Ohm R."/>
            <person name="Pangilinan J."/>
            <person name="Park H.-J."/>
            <person name="Ramirez L."/>
            <person name="Alfaro M."/>
            <person name="Sun H."/>
            <person name="Tritt A."/>
            <person name="Yoshinaga Y."/>
            <person name="Zwiers L.-H."/>
            <person name="Turgeon B."/>
            <person name="Goodwin S."/>
            <person name="Spatafora J."/>
            <person name="Crous P."/>
            <person name="Grigoriev I."/>
        </authorList>
    </citation>
    <scope>NUCLEOTIDE SEQUENCE</scope>
    <source>
        <strain evidence="2">CBS 207.26</strain>
    </source>
</reference>